<dbReference type="InterPro" id="IPR003607">
    <property type="entry name" value="HD/PDEase_dom"/>
</dbReference>
<keyword evidence="2" id="KW-0378">Hydrolase</keyword>
<dbReference type="AlphaFoldDB" id="A0A1X6Z8X9"/>
<organism evidence="2 3">
    <name type="scientific">Ruegeria meonggei</name>
    <dbReference type="NCBI Taxonomy" id="1446476"/>
    <lineage>
        <taxon>Bacteria</taxon>
        <taxon>Pseudomonadati</taxon>
        <taxon>Pseudomonadota</taxon>
        <taxon>Alphaproteobacteria</taxon>
        <taxon>Rhodobacterales</taxon>
        <taxon>Roseobacteraceae</taxon>
        <taxon>Ruegeria</taxon>
    </lineage>
</organism>
<dbReference type="PANTHER" id="PTHR33594">
    <property type="entry name" value="SUPERFAMILY HYDROLASE, PUTATIVE (AFU_ORTHOLOGUE AFUA_1G03035)-RELATED"/>
    <property type="match status" value="1"/>
</dbReference>
<dbReference type="PANTHER" id="PTHR33594:SF1">
    <property type="entry name" value="HD_PDEASE DOMAIN-CONTAINING PROTEIN"/>
    <property type="match status" value="1"/>
</dbReference>
<dbReference type="Proteomes" id="UP000193778">
    <property type="component" value="Unassembled WGS sequence"/>
</dbReference>
<dbReference type="InterPro" id="IPR006674">
    <property type="entry name" value="HD_domain"/>
</dbReference>
<evidence type="ECO:0000313" key="2">
    <source>
        <dbReference type="EMBL" id="SLN44795.1"/>
    </source>
</evidence>
<name>A0A1X6Z8X9_9RHOB</name>
<feature type="domain" description="HD/PDEase" evidence="1">
    <location>
        <begin position="22"/>
        <end position="138"/>
    </location>
</feature>
<reference evidence="3" key="1">
    <citation type="submission" date="2017-03" db="EMBL/GenBank/DDBJ databases">
        <authorList>
            <person name="Rodrigo-Torres L."/>
            <person name="Arahal R.D."/>
            <person name="Lucena T."/>
        </authorList>
    </citation>
    <scope>NUCLEOTIDE SEQUENCE [LARGE SCALE GENOMIC DNA]</scope>
    <source>
        <strain evidence="3">CECT 8411</strain>
    </source>
</reference>
<dbReference type="CDD" id="cd00077">
    <property type="entry name" value="HDc"/>
    <property type="match status" value="1"/>
</dbReference>
<proteinExistence type="predicted"/>
<protein>
    <submittedName>
        <fullName evidence="2">Putative hydrolase</fullName>
    </submittedName>
</protein>
<gene>
    <name evidence="2" type="ORF">RUM8411_02067</name>
</gene>
<dbReference type="Gene3D" id="1.10.3210.50">
    <property type="match status" value="1"/>
</dbReference>
<sequence>MDGSADLRSQLRGIVAHRMETDPAHDLAHLDRVWVNAQAIADNTTDMHVLLAASYLHDLVNLPKDDPARHLASRKSAQESEPILGEMGYDTDHVRAIQHAIEAHSFSANITPQTAEARILRDADRLDALGAIGVARNFSVSGALGRSLYDPADPFAEQRPLDDLAFSVDHWKVKLLSLPDDMLTDAGKVIAQQRTHRMIRFLEEFAEEIGRSLPDDWSNSTRRH</sequence>
<dbReference type="EMBL" id="FWFP01000005">
    <property type="protein sequence ID" value="SLN44795.1"/>
    <property type="molecule type" value="Genomic_DNA"/>
</dbReference>
<dbReference type="SUPFAM" id="SSF109604">
    <property type="entry name" value="HD-domain/PDEase-like"/>
    <property type="match status" value="1"/>
</dbReference>
<keyword evidence="3" id="KW-1185">Reference proteome</keyword>
<dbReference type="SMART" id="SM00471">
    <property type="entry name" value="HDc"/>
    <property type="match status" value="1"/>
</dbReference>
<dbReference type="OrthoDB" id="9797344at2"/>
<evidence type="ECO:0000313" key="3">
    <source>
        <dbReference type="Proteomes" id="UP000193778"/>
    </source>
</evidence>
<dbReference type="Pfam" id="PF01966">
    <property type="entry name" value="HD"/>
    <property type="match status" value="1"/>
</dbReference>
<dbReference type="RefSeq" id="WP_085822577.1">
    <property type="nucleotide sequence ID" value="NZ_FWFP01000005.1"/>
</dbReference>
<dbReference type="GO" id="GO:0016787">
    <property type="term" value="F:hydrolase activity"/>
    <property type="evidence" value="ECO:0007669"/>
    <property type="project" value="UniProtKB-KW"/>
</dbReference>
<evidence type="ECO:0000259" key="1">
    <source>
        <dbReference type="SMART" id="SM00471"/>
    </source>
</evidence>
<accession>A0A1X6Z8X9</accession>